<dbReference type="PIRSF" id="PIRSF037532">
    <property type="entry name" value="STHK_NtrY"/>
    <property type="match status" value="1"/>
</dbReference>
<dbReference type="EC" id="2.7.13.3" evidence="3"/>
<evidence type="ECO:0000256" key="11">
    <source>
        <dbReference type="ARBA" id="ARBA00022989"/>
    </source>
</evidence>
<keyword evidence="8" id="KW-0547">Nucleotide-binding</keyword>
<dbReference type="Gene3D" id="6.10.340.10">
    <property type="match status" value="1"/>
</dbReference>
<keyword evidence="4" id="KW-1003">Cell membrane</keyword>
<proteinExistence type="predicted"/>
<dbReference type="CDD" id="cd00082">
    <property type="entry name" value="HisKA"/>
    <property type="match status" value="1"/>
</dbReference>
<dbReference type="SMART" id="SM00387">
    <property type="entry name" value="HATPase_c"/>
    <property type="match status" value="1"/>
</dbReference>
<feature type="domain" description="Histidine kinase" evidence="15">
    <location>
        <begin position="513"/>
        <end position="733"/>
    </location>
</feature>
<evidence type="ECO:0000256" key="9">
    <source>
        <dbReference type="ARBA" id="ARBA00022777"/>
    </source>
</evidence>
<keyword evidence="12" id="KW-0902">Two-component regulatory system</keyword>
<feature type="transmembrane region" description="Helical" evidence="14">
    <location>
        <begin position="109"/>
        <end position="131"/>
    </location>
</feature>
<name>A0ABY4ZNX1_9CAUL</name>
<evidence type="ECO:0000313" key="17">
    <source>
        <dbReference type="EMBL" id="USQ93651.1"/>
    </source>
</evidence>
<sequence length="753" mass="81450">MSSVAYATGSDDPPTRFSRAWWRELLRSRYLIGGGYALAAILTVAGVALASSPPRTDSISTASTVILVVLSFNLVLILGVATIVGLRLYDLIDARASDAGARLHLRFVGLFSLAAVAPAVIVALFFGVLVNRGVDGWFSQRVQTVVGNSAKVANSYVEQQTKYISEHIGPMATNLNEVAPALAHSPVAFGHFLADQTKDNGFAAAYVLDRDGRILARAELKDAPPFLAPPPSSYEATDSGEVTAQRFVSADLFRALYRLKAFPDAYLYVVRPIEKGILNHLIETQDALVSYRDAERSRGRIQAIFGLSYLETALLVLVAAVWVGIAAANSIAGPVAGLVEAAGRVSGGDLDARVEADTGPEEIRALSNAFNMMTSELQLQQAALKAASLDAESRRQFIETVLSGVSAGVVGLDERGKVSAVNRRAVTLLSLPDDALGIDLIQLAPEFEPVMEALQESRPDTDVEVDLMREGETRRLRVRAAGHVAEGLVLTFDDITRLVAAQRNAAWKDVARRIAHEIKNPLTPIQLSAERLRRKYRKEIASDLETFDRCTDTIIRQVGDIGRMVDEFSAFARMPAPRFAPANLTEMLRQAVFAQRFQDAEIEVILEHSEGDDVWATCDERMIGQVLTNILKNAGEAVGARRLVEPALRGRITAKLVSDADDLCVTIEDNGVGLPAKDRDRLTEPYVTTREKGTGLGLAIVKRIMEDHGGSLALTDARALPGARVILKFPTTARLPAAAPNNVADQSGVEEMI</sequence>
<evidence type="ECO:0000256" key="8">
    <source>
        <dbReference type="ARBA" id="ARBA00022741"/>
    </source>
</evidence>
<dbReference type="SUPFAM" id="SSF158472">
    <property type="entry name" value="HAMP domain-like"/>
    <property type="match status" value="1"/>
</dbReference>
<dbReference type="SUPFAM" id="SSF55874">
    <property type="entry name" value="ATPase domain of HSP90 chaperone/DNA topoisomerase II/histidine kinase"/>
    <property type="match status" value="1"/>
</dbReference>
<dbReference type="SMART" id="SM00304">
    <property type="entry name" value="HAMP"/>
    <property type="match status" value="1"/>
</dbReference>
<feature type="domain" description="HAMP" evidence="16">
    <location>
        <begin position="329"/>
        <end position="382"/>
    </location>
</feature>
<dbReference type="EMBL" id="CP096040">
    <property type="protein sequence ID" value="USQ93651.1"/>
    <property type="molecule type" value="Genomic_DNA"/>
</dbReference>
<dbReference type="InterPro" id="IPR045671">
    <property type="entry name" value="NtrY-like_N"/>
</dbReference>
<protein>
    <recommendedName>
        <fullName evidence="3">histidine kinase</fullName>
        <ecNumber evidence="3">2.7.13.3</ecNumber>
    </recommendedName>
</protein>
<evidence type="ECO:0000256" key="1">
    <source>
        <dbReference type="ARBA" id="ARBA00000085"/>
    </source>
</evidence>
<dbReference type="InterPro" id="IPR017232">
    <property type="entry name" value="NtrY"/>
</dbReference>
<feature type="transmembrane region" description="Helical" evidence="14">
    <location>
        <begin position="62"/>
        <end position="89"/>
    </location>
</feature>
<feature type="transmembrane region" description="Helical" evidence="14">
    <location>
        <begin position="304"/>
        <end position="325"/>
    </location>
</feature>
<dbReference type="Proteomes" id="UP001057520">
    <property type="component" value="Chromosome"/>
</dbReference>
<dbReference type="SUPFAM" id="SSF55785">
    <property type="entry name" value="PYP-like sensor domain (PAS domain)"/>
    <property type="match status" value="1"/>
</dbReference>
<keyword evidence="6" id="KW-0808">Transferase</keyword>
<dbReference type="Pfam" id="PF02518">
    <property type="entry name" value="HATPase_c"/>
    <property type="match status" value="1"/>
</dbReference>
<feature type="transmembrane region" description="Helical" evidence="14">
    <location>
        <begin position="30"/>
        <end position="50"/>
    </location>
</feature>
<evidence type="ECO:0000256" key="14">
    <source>
        <dbReference type="SAM" id="Phobius"/>
    </source>
</evidence>
<dbReference type="Pfam" id="PF19312">
    <property type="entry name" value="NtrY_N"/>
    <property type="match status" value="1"/>
</dbReference>
<dbReference type="Pfam" id="PF00512">
    <property type="entry name" value="HisKA"/>
    <property type="match status" value="1"/>
</dbReference>
<evidence type="ECO:0000256" key="4">
    <source>
        <dbReference type="ARBA" id="ARBA00022475"/>
    </source>
</evidence>
<dbReference type="Gene3D" id="1.10.287.130">
    <property type="match status" value="1"/>
</dbReference>
<dbReference type="InterPro" id="IPR036890">
    <property type="entry name" value="HATPase_C_sf"/>
</dbReference>
<keyword evidence="5" id="KW-0597">Phosphoprotein</keyword>
<dbReference type="SMART" id="SM00388">
    <property type="entry name" value="HisKA"/>
    <property type="match status" value="1"/>
</dbReference>
<evidence type="ECO:0000256" key="10">
    <source>
        <dbReference type="ARBA" id="ARBA00022840"/>
    </source>
</evidence>
<dbReference type="InterPro" id="IPR005467">
    <property type="entry name" value="His_kinase_dom"/>
</dbReference>
<keyword evidence="11 14" id="KW-1133">Transmembrane helix</keyword>
<evidence type="ECO:0000259" key="15">
    <source>
        <dbReference type="PROSITE" id="PS50109"/>
    </source>
</evidence>
<comment type="subcellular location">
    <subcellularLocation>
        <location evidence="2">Cell membrane</location>
        <topology evidence="2">Multi-pass membrane protein</topology>
    </subcellularLocation>
</comment>
<evidence type="ECO:0000256" key="6">
    <source>
        <dbReference type="ARBA" id="ARBA00022679"/>
    </source>
</evidence>
<evidence type="ECO:0000313" key="18">
    <source>
        <dbReference type="Proteomes" id="UP001057520"/>
    </source>
</evidence>
<keyword evidence="7 14" id="KW-0812">Transmembrane</keyword>
<dbReference type="InterPro" id="IPR035965">
    <property type="entry name" value="PAS-like_dom_sf"/>
</dbReference>
<comment type="catalytic activity">
    <reaction evidence="1">
        <text>ATP + protein L-histidine = ADP + protein N-phospho-L-histidine.</text>
        <dbReference type="EC" id="2.7.13.3"/>
    </reaction>
</comment>
<dbReference type="InterPro" id="IPR003660">
    <property type="entry name" value="HAMP_dom"/>
</dbReference>
<dbReference type="InterPro" id="IPR050351">
    <property type="entry name" value="BphY/WalK/GraS-like"/>
</dbReference>
<dbReference type="PANTHER" id="PTHR42878">
    <property type="entry name" value="TWO-COMPONENT HISTIDINE KINASE"/>
    <property type="match status" value="1"/>
</dbReference>
<dbReference type="PRINTS" id="PR00344">
    <property type="entry name" value="BCTRLSENSOR"/>
</dbReference>
<dbReference type="InterPro" id="IPR004358">
    <property type="entry name" value="Sig_transdc_His_kin-like_C"/>
</dbReference>
<organism evidence="17 18">
    <name type="scientific">Caulobacter segnis</name>
    <dbReference type="NCBI Taxonomy" id="88688"/>
    <lineage>
        <taxon>Bacteria</taxon>
        <taxon>Pseudomonadati</taxon>
        <taxon>Pseudomonadota</taxon>
        <taxon>Alphaproteobacteria</taxon>
        <taxon>Caulobacterales</taxon>
        <taxon>Caulobacteraceae</taxon>
        <taxon>Caulobacter</taxon>
    </lineage>
</organism>
<dbReference type="PROSITE" id="PS50109">
    <property type="entry name" value="HIS_KIN"/>
    <property type="match status" value="1"/>
</dbReference>
<dbReference type="Gene3D" id="3.30.450.20">
    <property type="entry name" value="PAS domain"/>
    <property type="match status" value="1"/>
</dbReference>
<dbReference type="InterPro" id="IPR003661">
    <property type="entry name" value="HisK_dim/P_dom"/>
</dbReference>
<evidence type="ECO:0000256" key="13">
    <source>
        <dbReference type="ARBA" id="ARBA00023136"/>
    </source>
</evidence>
<evidence type="ECO:0000256" key="5">
    <source>
        <dbReference type="ARBA" id="ARBA00022553"/>
    </source>
</evidence>
<keyword evidence="10" id="KW-0067">ATP-binding</keyword>
<dbReference type="SUPFAM" id="SSF47384">
    <property type="entry name" value="Homodimeric domain of signal transducing histidine kinase"/>
    <property type="match status" value="1"/>
</dbReference>
<dbReference type="CDD" id="cd00130">
    <property type="entry name" value="PAS"/>
    <property type="match status" value="1"/>
</dbReference>
<keyword evidence="9 17" id="KW-0418">Kinase</keyword>
<accession>A0ABY4ZNX1</accession>
<evidence type="ECO:0000256" key="12">
    <source>
        <dbReference type="ARBA" id="ARBA00023012"/>
    </source>
</evidence>
<evidence type="ECO:0000256" key="2">
    <source>
        <dbReference type="ARBA" id="ARBA00004651"/>
    </source>
</evidence>
<dbReference type="Pfam" id="PF00989">
    <property type="entry name" value="PAS"/>
    <property type="match status" value="1"/>
</dbReference>
<dbReference type="Pfam" id="PF00672">
    <property type="entry name" value="HAMP"/>
    <property type="match status" value="1"/>
</dbReference>
<keyword evidence="18" id="KW-1185">Reference proteome</keyword>
<reference evidence="17 18" key="1">
    <citation type="submission" date="2022-04" db="EMBL/GenBank/DDBJ databases">
        <title>Genome sequence of soybean root-associated Caulobacter segnis RL271.</title>
        <authorList>
            <person name="Longley R."/>
            <person name="Bonito G."/>
            <person name="Trigodet F."/>
            <person name="Crosson S."/>
            <person name="Fiebig A."/>
        </authorList>
    </citation>
    <scope>NUCLEOTIDE SEQUENCE [LARGE SCALE GENOMIC DNA]</scope>
    <source>
        <strain evidence="17 18">RL271</strain>
    </source>
</reference>
<dbReference type="Gene3D" id="3.30.565.10">
    <property type="entry name" value="Histidine kinase-like ATPase, C-terminal domain"/>
    <property type="match status" value="1"/>
</dbReference>
<gene>
    <name evidence="17" type="ORF">MZV50_13510</name>
</gene>
<evidence type="ECO:0000259" key="16">
    <source>
        <dbReference type="PROSITE" id="PS50885"/>
    </source>
</evidence>
<dbReference type="InterPro" id="IPR013767">
    <property type="entry name" value="PAS_fold"/>
</dbReference>
<dbReference type="InterPro" id="IPR003594">
    <property type="entry name" value="HATPase_dom"/>
</dbReference>
<dbReference type="InterPro" id="IPR000014">
    <property type="entry name" value="PAS"/>
</dbReference>
<dbReference type="InterPro" id="IPR036097">
    <property type="entry name" value="HisK_dim/P_sf"/>
</dbReference>
<dbReference type="PANTHER" id="PTHR42878:SF7">
    <property type="entry name" value="SENSOR HISTIDINE KINASE GLRK"/>
    <property type="match status" value="1"/>
</dbReference>
<dbReference type="PROSITE" id="PS50885">
    <property type="entry name" value="HAMP"/>
    <property type="match status" value="1"/>
</dbReference>
<dbReference type="GO" id="GO:0016301">
    <property type="term" value="F:kinase activity"/>
    <property type="evidence" value="ECO:0007669"/>
    <property type="project" value="UniProtKB-KW"/>
</dbReference>
<dbReference type="CDD" id="cd06225">
    <property type="entry name" value="HAMP"/>
    <property type="match status" value="1"/>
</dbReference>
<evidence type="ECO:0000256" key="7">
    <source>
        <dbReference type="ARBA" id="ARBA00022692"/>
    </source>
</evidence>
<evidence type="ECO:0000256" key="3">
    <source>
        <dbReference type="ARBA" id="ARBA00012438"/>
    </source>
</evidence>
<keyword evidence="13 14" id="KW-0472">Membrane</keyword>